<keyword evidence="4" id="KW-0472">Membrane</keyword>
<dbReference type="EMBL" id="CP016397">
    <property type="protein sequence ID" value="ASQ45348.1"/>
    <property type="molecule type" value="Genomic_DNA"/>
</dbReference>
<keyword evidence="7" id="KW-1185">Reference proteome</keyword>
<keyword evidence="3" id="KW-1133">Transmembrane helix</keyword>
<dbReference type="GO" id="GO:0009306">
    <property type="term" value="P:protein secretion"/>
    <property type="evidence" value="ECO:0007669"/>
    <property type="project" value="InterPro"/>
</dbReference>
<evidence type="ECO:0000256" key="1">
    <source>
        <dbReference type="ARBA" id="ARBA00004167"/>
    </source>
</evidence>
<dbReference type="KEGG" id="lcd:clem_03950"/>
<dbReference type="InterPro" id="IPR007452">
    <property type="entry name" value="TamB_C"/>
</dbReference>
<sequence>MRRLVKLLKLAIYKLFIAFLILTSMLLFLIATTPGLALTLKLAHYFLPGRLDVETVHGQLLGHCSLGYLHYHDSEIDVTLKNVNLKWKILGLLDRKLEIQTFASQEGRFTIHPQTTAQHDAGSFAFPRLPLTVTLHDASFHEVQLVQNNTIHTFEEIKLQAQMTNRQWDIKQFNLNHGNISLEAKGEIQPVLPYAISAELKLTNHLNPNLPIKGFIRVNGDLSFYRWEGEVTNLNRTQPTTVTLHGTLRHGQELNTKAQWQDFIWPLTTQSTLNSNGQLEITGRIPKVTLALHSTINSPVQSEITLHAHTQAKGLKAQGLIQLAEGQVNFNLNYKESDLPKLKGNLQASTLPNKKSLILEDVKLNADFTGDSPDNLTFNTHLTANYLNTPLLANLLYQNQQLHARVNLGGNRLEINGTYPYQWQAKANLPKPHLLSPSLTGLDTIIIADASLSRYRTGQAHVIIKPGHYQFEEGNLSKLPFAGGQLEAVLTPQKLALNGKLTIDKDKHLAITLKLPNLQLDKKLIANQVIEGNLRLKVNSLNFLQNLSSEIHHLEGQLKATLEATGTLGKPSLKGKIDLTHGQISLPDWGLNFHTMQMHLQSQNKRWKTTGSLISNNKPLTLYGEGIFDPRVSGTLHLEGDNLTLINTPEYLINVSPKLLLEMTPEALNIKGTVTIPKAQIKPQSFTNSVSLSEDVVFEGQEKKATRLPVNTNIRLEMGEDVSLSVKGLSGALTGAIHLHQLSQEPLNATGDLTIKNGKYQAYGQDLTIDQGQLIFTGGSVLNPGLRVRAIRQFNNTSTVFSGSNQLLDFNTSNLQTMNFSGKTTVGIEVTGRLNSPKVELFSIPSTLSQADILSMLLLGRPASQANKAGGQLLLAAMSSMNLGSGANGTQLVEQLKQTLGVDVNLESNPQFDPKNNQITEKTSVVVGKSLSKRLYVSYNYGLAKTDSNVVTLTYLLNKFFSIQVNSSLAGSGIDLLYTHRKD</sequence>
<evidence type="ECO:0000313" key="6">
    <source>
        <dbReference type="EMBL" id="ASQ45348.1"/>
    </source>
</evidence>
<evidence type="ECO:0000256" key="3">
    <source>
        <dbReference type="ARBA" id="ARBA00022989"/>
    </source>
</evidence>
<evidence type="ECO:0000259" key="5">
    <source>
        <dbReference type="Pfam" id="PF04357"/>
    </source>
</evidence>
<comment type="subcellular location">
    <subcellularLocation>
        <location evidence="1">Membrane</location>
        <topology evidence="1">Single-pass membrane protein</topology>
    </subcellularLocation>
</comment>
<evidence type="ECO:0000313" key="7">
    <source>
        <dbReference type="Proteomes" id="UP000201728"/>
    </source>
</evidence>
<organism evidence="6 7">
    <name type="scientific">Legionella clemsonensis</name>
    <dbReference type="NCBI Taxonomy" id="1867846"/>
    <lineage>
        <taxon>Bacteria</taxon>
        <taxon>Pseudomonadati</taxon>
        <taxon>Pseudomonadota</taxon>
        <taxon>Gammaproteobacteria</taxon>
        <taxon>Legionellales</taxon>
        <taxon>Legionellaceae</taxon>
        <taxon>Legionella</taxon>
    </lineage>
</organism>
<accession>A0A222P0J1</accession>
<dbReference type="PANTHER" id="PTHR36985">
    <property type="entry name" value="TRANSLOCATION AND ASSEMBLY MODULE SUBUNIT TAMB"/>
    <property type="match status" value="1"/>
</dbReference>
<evidence type="ECO:0000256" key="2">
    <source>
        <dbReference type="ARBA" id="ARBA00022692"/>
    </source>
</evidence>
<dbReference type="GO" id="GO:0097347">
    <property type="term" value="C:TAM protein secretion complex"/>
    <property type="evidence" value="ECO:0007669"/>
    <property type="project" value="TreeGrafter"/>
</dbReference>
<keyword evidence="2" id="KW-0812">Transmembrane</keyword>
<dbReference type="Pfam" id="PF04357">
    <property type="entry name" value="TamB"/>
    <property type="match status" value="1"/>
</dbReference>
<dbReference type="AlphaFoldDB" id="A0A222P0J1"/>
<protein>
    <submittedName>
        <fullName evidence="6">Translocation and assembly module TamB</fullName>
    </submittedName>
</protein>
<dbReference type="PANTHER" id="PTHR36985:SF1">
    <property type="entry name" value="TRANSLOCATION AND ASSEMBLY MODULE SUBUNIT TAMB"/>
    <property type="match status" value="1"/>
</dbReference>
<dbReference type="GO" id="GO:0005886">
    <property type="term" value="C:plasma membrane"/>
    <property type="evidence" value="ECO:0007669"/>
    <property type="project" value="InterPro"/>
</dbReference>
<proteinExistence type="predicted"/>
<feature type="domain" description="Translocation and assembly module TamB C-terminal" evidence="5">
    <location>
        <begin position="617"/>
        <end position="981"/>
    </location>
</feature>
<name>A0A222P0J1_9GAMM</name>
<gene>
    <name evidence="6" type="primary">tamB</name>
    <name evidence="6" type="ORF">clem_03950</name>
</gene>
<evidence type="ECO:0000256" key="4">
    <source>
        <dbReference type="ARBA" id="ARBA00023136"/>
    </source>
</evidence>
<dbReference type="Proteomes" id="UP000201728">
    <property type="component" value="Chromosome"/>
</dbReference>
<reference evidence="7" key="1">
    <citation type="submission" date="2016-07" db="EMBL/GenBank/DDBJ databases">
        <authorList>
            <person name="Florea S."/>
            <person name="Webb J.S."/>
            <person name="Jaromczyk J."/>
            <person name="Schardl C.L."/>
        </authorList>
    </citation>
    <scope>NUCLEOTIDE SEQUENCE [LARGE SCALE GENOMIC DNA]</scope>
    <source>
        <strain evidence="7">CDC-D5610</strain>
    </source>
</reference>